<evidence type="ECO:0000313" key="2">
    <source>
        <dbReference type="EMBL" id="CAL7945437.1"/>
    </source>
</evidence>
<feature type="compositionally biased region" description="Polar residues" evidence="1">
    <location>
        <begin position="412"/>
        <end position="430"/>
    </location>
</feature>
<organism evidence="2 3">
    <name type="scientific">Xylocopa violacea</name>
    <name type="common">Violet carpenter bee</name>
    <name type="synonym">Apis violacea</name>
    <dbReference type="NCBI Taxonomy" id="135666"/>
    <lineage>
        <taxon>Eukaryota</taxon>
        <taxon>Metazoa</taxon>
        <taxon>Ecdysozoa</taxon>
        <taxon>Arthropoda</taxon>
        <taxon>Hexapoda</taxon>
        <taxon>Insecta</taxon>
        <taxon>Pterygota</taxon>
        <taxon>Neoptera</taxon>
        <taxon>Endopterygota</taxon>
        <taxon>Hymenoptera</taxon>
        <taxon>Apocrita</taxon>
        <taxon>Aculeata</taxon>
        <taxon>Apoidea</taxon>
        <taxon>Anthophila</taxon>
        <taxon>Apidae</taxon>
        <taxon>Xylocopa</taxon>
        <taxon>Xylocopa</taxon>
    </lineage>
</organism>
<sequence>MFDDSMAIIKMNNNNSSRSKEDYAVCNSELNPKCFITWSPLGKNKFSLKHKFVACSRSVPNRNKRFVRFRISRSLNFDASVHSSSSETSPYDEDKHLSRSAKIMRALHSNNSPYYGKTKIKKSLNFNSTPSPKRFTPARKNIRKSLSLNFSPPLSVSNKFKNFDDNPNDSVNNSILFSSSDSIDENQNETPSQQSTKEHEILHYSTPNTKLTRKLLRSVGFTPLIRSRLKETVDNIVYSTATPNSHSLKRISRFNCTNNISMNTSRNLYHEFYDKDDNRPCTPENVISIVPESMSAIKRSHKKERSSKRSERCVTECTNNFVDDKKVLQNGTKFLLNKHSTNHTEDDMSDTGSLFDYSEEQKSILDESKEVIDYASNSNLVSEIDESDVKVKSEENMECFSENELLHDHSDVNTNDSSSGNVNLTDTRSVTPEPVTKVELELQKPVTPENRINILEKIANDSIKRSHKKIKDDKRRLFSPKILQGRLEVGEEHLQSMKCWQNIEQHEDNEKIKIEQDYLNASREERSCTPEKINSSRLLLSQFSSVKKSHKKDKHNKILSGFLKRQEYFNKDMDLAINSKCKTFDDDGISESKSSMEDFSLDLGVSTNIEDSTSLIVGTNSSLEKLSPSKRKKLLNASYDCETSSVSCDSELQESDVSKEEFQIFSPLKRKRSLIISTVCKEYLHSYDLPSEKNEFLEDGVANTNYSRCLTPVPSFSGNCINIEVSNEMAIKSGSNVNNESAGEINNDVTGRLTPRNMSTAELYCNLDSIKKSHKKNKRGNISRKGINLVTNNCYIDGKSDTPIKNIESGLYNTLESSDDCVVTDDIINESMNNKSVDYDDAEASTSFAIDIENHTSTSTENLLSTVTPPNCLKTKSYIRLIQETSIKRSHKKVRDQRRQELKVDTIELSDDGSIFDDEEKLAFTED</sequence>
<accession>A0ABP1NYL4</accession>
<feature type="region of interest" description="Disordered" evidence="1">
    <location>
        <begin position="407"/>
        <end position="432"/>
    </location>
</feature>
<proteinExistence type="predicted"/>
<name>A0ABP1NYL4_XYLVO</name>
<evidence type="ECO:0000256" key="1">
    <source>
        <dbReference type="SAM" id="MobiDB-lite"/>
    </source>
</evidence>
<protein>
    <submittedName>
        <fullName evidence="2">Uncharacterized protein</fullName>
    </submittedName>
</protein>
<dbReference type="Proteomes" id="UP001642520">
    <property type="component" value="Unassembled WGS sequence"/>
</dbReference>
<dbReference type="EMBL" id="CAXAJV020001293">
    <property type="protein sequence ID" value="CAL7945437.1"/>
    <property type="molecule type" value="Genomic_DNA"/>
</dbReference>
<reference evidence="2 3" key="1">
    <citation type="submission" date="2024-08" db="EMBL/GenBank/DDBJ databases">
        <authorList>
            <person name="Will J Nash"/>
            <person name="Angela Man"/>
            <person name="Seanna McTaggart"/>
            <person name="Kendall Baker"/>
            <person name="Tom Barker"/>
            <person name="Leah Catchpole"/>
            <person name="Alex Durrant"/>
            <person name="Karim Gharbi"/>
            <person name="Naomi Irish"/>
            <person name="Gemy Kaithakottil"/>
            <person name="Debby Ku"/>
            <person name="Aaliyah Providence"/>
            <person name="Felix Shaw"/>
            <person name="David Swarbreck"/>
            <person name="Chris Watkins"/>
            <person name="Ann M. McCartney"/>
            <person name="Giulio Formenti"/>
            <person name="Alice Mouton"/>
            <person name="Noel Vella"/>
            <person name="Bjorn M von Reumont"/>
            <person name="Adriana Vella"/>
            <person name="Wilfried Haerty"/>
        </authorList>
    </citation>
    <scope>NUCLEOTIDE SEQUENCE [LARGE SCALE GENOMIC DNA]</scope>
</reference>
<feature type="region of interest" description="Disordered" evidence="1">
    <location>
        <begin position="174"/>
        <end position="198"/>
    </location>
</feature>
<comment type="caution">
    <text evidence="2">The sequence shown here is derived from an EMBL/GenBank/DDBJ whole genome shotgun (WGS) entry which is preliminary data.</text>
</comment>
<gene>
    <name evidence="2" type="ORF">XYLVIOL_LOCUS7213</name>
</gene>
<evidence type="ECO:0000313" key="3">
    <source>
        <dbReference type="Proteomes" id="UP001642520"/>
    </source>
</evidence>
<keyword evidence="3" id="KW-1185">Reference proteome</keyword>